<comment type="caution">
    <text evidence="1">The sequence shown here is derived from an EMBL/GenBank/DDBJ whole genome shotgun (WGS) entry which is preliminary data.</text>
</comment>
<dbReference type="Proteomes" id="UP001309876">
    <property type="component" value="Unassembled WGS sequence"/>
</dbReference>
<sequence length="154" mass="18139">MSTTTTNTTITNVSRALAVLNLERPCKLHKIYQAYEKFLLEQYEKQQTQLEYTDVDDLVRLEQINNAYDFLLRHSPDAKRQPQPGPNELPELENHEWLHFVSRPGFPRNPEYLMYVNVDEVLEMWQSGPPYSRPTAEFVRAGKREWEAKQTQKG</sequence>
<organism evidence="1 2">
    <name type="scientific">Lithohypha guttulata</name>
    <dbReference type="NCBI Taxonomy" id="1690604"/>
    <lineage>
        <taxon>Eukaryota</taxon>
        <taxon>Fungi</taxon>
        <taxon>Dikarya</taxon>
        <taxon>Ascomycota</taxon>
        <taxon>Pezizomycotina</taxon>
        <taxon>Eurotiomycetes</taxon>
        <taxon>Chaetothyriomycetidae</taxon>
        <taxon>Chaetothyriales</taxon>
        <taxon>Trichomeriaceae</taxon>
        <taxon>Lithohypha</taxon>
    </lineage>
</organism>
<name>A0AAN7SZJ1_9EURO</name>
<protein>
    <submittedName>
        <fullName evidence="1">Uncharacterized protein</fullName>
    </submittedName>
</protein>
<accession>A0AAN7SZJ1</accession>
<dbReference type="EMBL" id="JAVRRJ010000005">
    <property type="protein sequence ID" value="KAK5084781.1"/>
    <property type="molecule type" value="Genomic_DNA"/>
</dbReference>
<dbReference type="AlphaFoldDB" id="A0AAN7SZJ1"/>
<keyword evidence="2" id="KW-1185">Reference proteome</keyword>
<gene>
    <name evidence="1" type="ORF">LTR05_005859</name>
</gene>
<proteinExistence type="predicted"/>
<reference evidence="1 2" key="1">
    <citation type="submission" date="2023-08" db="EMBL/GenBank/DDBJ databases">
        <title>Black Yeasts Isolated from many extreme environments.</title>
        <authorList>
            <person name="Coleine C."/>
            <person name="Stajich J.E."/>
            <person name="Selbmann L."/>
        </authorList>
    </citation>
    <scope>NUCLEOTIDE SEQUENCE [LARGE SCALE GENOMIC DNA]</scope>
    <source>
        <strain evidence="1 2">CCFEE 5910</strain>
    </source>
</reference>
<evidence type="ECO:0000313" key="2">
    <source>
        <dbReference type="Proteomes" id="UP001309876"/>
    </source>
</evidence>
<evidence type="ECO:0000313" key="1">
    <source>
        <dbReference type="EMBL" id="KAK5084781.1"/>
    </source>
</evidence>